<dbReference type="KEGG" id="ocy:OSSY52_00560"/>
<dbReference type="GO" id="GO:0016791">
    <property type="term" value="F:phosphatase activity"/>
    <property type="evidence" value="ECO:0007669"/>
    <property type="project" value="TreeGrafter"/>
</dbReference>
<sequence>MKSFVFDLDGTLLNSNIEITQNTINSLKKLKEQGTSIIIATGRMYSSMMYIIEKYLPFLKGYSPLIAYNGAYVLDKNKNILYESTIENKIACKCIKFLRNENIHRQAYINDVLIVEEDNNEIKSYSKHASIKYVVVKDLIDEINKRNNVIKLLAIGKENIILELQKKLKKNFEKDLNIIQSFKTYLDLVHKNTSKGAALKKVFEYYNLSFDNTYIFGDSQNDISMLNLTKNSFVLNNASNEVKKHAKYVIPSNDEDGVSFAIEKILSSNSFTYSN</sequence>
<dbReference type="SFLD" id="SFLDG01140">
    <property type="entry name" value="C2.B:_Phosphomannomutase_and_P"/>
    <property type="match status" value="1"/>
</dbReference>
<name>A0A7G1G238_9BACT</name>
<proteinExistence type="predicted"/>
<evidence type="ECO:0000313" key="2">
    <source>
        <dbReference type="Proteomes" id="UP000516361"/>
    </source>
</evidence>
<dbReference type="SUPFAM" id="SSF56784">
    <property type="entry name" value="HAD-like"/>
    <property type="match status" value="1"/>
</dbReference>
<dbReference type="InParanoid" id="A0A7G1G238"/>
<accession>A0A7G1G238</accession>
<evidence type="ECO:0000313" key="1">
    <source>
        <dbReference type="EMBL" id="BBE29915.1"/>
    </source>
</evidence>
<dbReference type="AlphaFoldDB" id="A0A7G1G238"/>
<dbReference type="PANTHER" id="PTHR10000">
    <property type="entry name" value="PHOSPHOSERINE PHOSPHATASE"/>
    <property type="match status" value="1"/>
</dbReference>
<dbReference type="InterPro" id="IPR006379">
    <property type="entry name" value="HAD-SF_hydro_IIB"/>
</dbReference>
<dbReference type="Proteomes" id="UP000516361">
    <property type="component" value="Chromosome"/>
</dbReference>
<protein>
    <submittedName>
        <fullName evidence="1">Haloacid dehalogenase</fullName>
    </submittedName>
</protein>
<dbReference type="InterPro" id="IPR023214">
    <property type="entry name" value="HAD_sf"/>
</dbReference>
<dbReference type="GO" id="GO:0005829">
    <property type="term" value="C:cytosol"/>
    <property type="evidence" value="ECO:0007669"/>
    <property type="project" value="TreeGrafter"/>
</dbReference>
<dbReference type="EMBL" id="AP018712">
    <property type="protein sequence ID" value="BBE29915.1"/>
    <property type="molecule type" value="Genomic_DNA"/>
</dbReference>
<organism evidence="1 2">
    <name type="scientific">Tepiditoga spiralis</name>
    <dbReference type="NCBI Taxonomy" id="2108365"/>
    <lineage>
        <taxon>Bacteria</taxon>
        <taxon>Thermotogati</taxon>
        <taxon>Thermotogota</taxon>
        <taxon>Thermotogae</taxon>
        <taxon>Petrotogales</taxon>
        <taxon>Petrotogaceae</taxon>
        <taxon>Tepiditoga</taxon>
    </lineage>
</organism>
<gene>
    <name evidence="1" type="ORF">OSSY52_00560</name>
</gene>
<dbReference type="Gene3D" id="3.30.1240.10">
    <property type="match status" value="1"/>
</dbReference>
<dbReference type="Pfam" id="PF08282">
    <property type="entry name" value="Hydrolase_3"/>
    <property type="match status" value="1"/>
</dbReference>
<dbReference type="Gene3D" id="3.40.50.1000">
    <property type="entry name" value="HAD superfamily/HAD-like"/>
    <property type="match status" value="1"/>
</dbReference>
<dbReference type="InterPro" id="IPR000150">
    <property type="entry name" value="Cof"/>
</dbReference>
<dbReference type="GO" id="GO:0000287">
    <property type="term" value="F:magnesium ion binding"/>
    <property type="evidence" value="ECO:0007669"/>
    <property type="project" value="TreeGrafter"/>
</dbReference>
<dbReference type="PANTHER" id="PTHR10000:SF8">
    <property type="entry name" value="HAD SUPERFAMILY HYDROLASE-LIKE, TYPE 3"/>
    <property type="match status" value="1"/>
</dbReference>
<reference evidence="1 2" key="1">
    <citation type="submission" date="2018-06" db="EMBL/GenBank/DDBJ databases">
        <title>Genome sequencing of Oceanotoga sp. sy52.</title>
        <authorList>
            <person name="Mori K."/>
        </authorList>
    </citation>
    <scope>NUCLEOTIDE SEQUENCE [LARGE SCALE GENOMIC DNA]</scope>
    <source>
        <strain evidence="2">sy52</strain>
    </source>
</reference>
<keyword evidence="2" id="KW-1185">Reference proteome</keyword>
<dbReference type="NCBIfam" id="TIGR01484">
    <property type="entry name" value="HAD-SF-IIB"/>
    <property type="match status" value="1"/>
</dbReference>
<dbReference type="InterPro" id="IPR036412">
    <property type="entry name" value="HAD-like_sf"/>
</dbReference>
<dbReference type="FunCoup" id="A0A7G1G238">
    <property type="interactions" value="113"/>
</dbReference>
<dbReference type="CDD" id="cd07516">
    <property type="entry name" value="HAD_Pase"/>
    <property type="match status" value="1"/>
</dbReference>
<dbReference type="SFLD" id="SFLDS00003">
    <property type="entry name" value="Haloacid_Dehalogenase"/>
    <property type="match status" value="1"/>
</dbReference>
<dbReference type="SFLD" id="SFLDG01144">
    <property type="entry name" value="C2.B.4:_PGP_Like"/>
    <property type="match status" value="1"/>
</dbReference>
<dbReference type="NCBIfam" id="TIGR00099">
    <property type="entry name" value="Cof-subfamily"/>
    <property type="match status" value="1"/>
</dbReference>
<dbReference type="RefSeq" id="WP_190615059.1">
    <property type="nucleotide sequence ID" value="NZ_AP018712.1"/>
</dbReference>